<evidence type="ECO:0000313" key="2">
    <source>
        <dbReference type="Proteomes" id="UP000828941"/>
    </source>
</evidence>
<organism evidence="1 2">
    <name type="scientific">Bauhinia variegata</name>
    <name type="common">Purple orchid tree</name>
    <name type="synonym">Phanera variegata</name>
    <dbReference type="NCBI Taxonomy" id="167791"/>
    <lineage>
        <taxon>Eukaryota</taxon>
        <taxon>Viridiplantae</taxon>
        <taxon>Streptophyta</taxon>
        <taxon>Embryophyta</taxon>
        <taxon>Tracheophyta</taxon>
        <taxon>Spermatophyta</taxon>
        <taxon>Magnoliopsida</taxon>
        <taxon>eudicotyledons</taxon>
        <taxon>Gunneridae</taxon>
        <taxon>Pentapetalae</taxon>
        <taxon>rosids</taxon>
        <taxon>fabids</taxon>
        <taxon>Fabales</taxon>
        <taxon>Fabaceae</taxon>
        <taxon>Cercidoideae</taxon>
        <taxon>Cercideae</taxon>
        <taxon>Bauhiniinae</taxon>
        <taxon>Bauhinia</taxon>
    </lineage>
</organism>
<gene>
    <name evidence="1" type="ORF">L6164_016958</name>
</gene>
<name>A0ACB9NBF1_BAUVA</name>
<accession>A0ACB9NBF1</accession>
<evidence type="ECO:0000313" key="1">
    <source>
        <dbReference type="EMBL" id="KAI4332015.1"/>
    </source>
</evidence>
<protein>
    <submittedName>
        <fullName evidence="1">Uncharacterized protein</fullName>
    </submittedName>
</protein>
<sequence length="305" mass="34734">MALELKALEHNKTWEVVPLLVGRKPVGSKWVYKIEYNPNGSIERYKAILVAKVYNQKEGFDFRETFSPVVKHTTLDINNAFLNRDLHEKVYMTLPQGYKIKGPFEGYKSGLYIGQKLVCKLQKSLYSLKQASHQWNLKLTECLVKNGFTQSKADYSLFTMKSSSSFVALLIYVDDILIASSSAYMLQDIKNMLQNNFKLQDLGGVKYFIGLDLAFPRKGLSISQRKFAIELLEEHGLSGSKPISTSMEYNHKLTHSDANTLSNPSLYRRLVGHLLYLSLTRLDISYAVKCLSQFMDKPNLSTCNT</sequence>
<comment type="caution">
    <text evidence="1">The sequence shown here is derived from an EMBL/GenBank/DDBJ whole genome shotgun (WGS) entry which is preliminary data.</text>
</comment>
<dbReference type="Proteomes" id="UP000828941">
    <property type="component" value="Chromosome 7"/>
</dbReference>
<proteinExistence type="predicted"/>
<keyword evidence="2" id="KW-1185">Reference proteome</keyword>
<reference evidence="1 2" key="1">
    <citation type="journal article" date="2022" name="DNA Res.">
        <title>Chromosomal-level genome assembly of the orchid tree Bauhinia variegata (Leguminosae; Cercidoideae) supports the allotetraploid origin hypothesis of Bauhinia.</title>
        <authorList>
            <person name="Zhong Y."/>
            <person name="Chen Y."/>
            <person name="Zheng D."/>
            <person name="Pang J."/>
            <person name="Liu Y."/>
            <person name="Luo S."/>
            <person name="Meng S."/>
            <person name="Qian L."/>
            <person name="Wei D."/>
            <person name="Dai S."/>
            <person name="Zhou R."/>
        </authorList>
    </citation>
    <scope>NUCLEOTIDE SEQUENCE [LARGE SCALE GENOMIC DNA]</scope>
    <source>
        <strain evidence="1">BV-YZ2020</strain>
    </source>
</reference>
<dbReference type="EMBL" id="CM039432">
    <property type="protein sequence ID" value="KAI4332015.1"/>
    <property type="molecule type" value="Genomic_DNA"/>
</dbReference>